<keyword evidence="11 13" id="KW-0030">Aminoacyl-tRNA synthetase</keyword>
<keyword evidence="17" id="KW-1185">Reference proteome</keyword>
<dbReference type="EC" id="6.1.1.16" evidence="13"/>
<comment type="subunit">
    <text evidence="3 13">Monomer.</text>
</comment>
<evidence type="ECO:0000256" key="12">
    <source>
        <dbReference type="ARBA" id="ARBA00047398"/>
    </source>
</evidence>
<name>A0A7Z0HVW1_9RHOB</name>
<dbReference type="CDD" id="cd00672">
    <property type="entry name" value="CysRS_core"/>
    <property type="match status" value="1"/>
</dbReference>
<keyword evidence="6 13" id="KW-0479">Metal-binding</keyword>
<reference evidence="16 17" key="1">
    <citation type="journal article" date="2000" name="Arch. Microbiol.">
        <title>Rhodobaca bogoriensis gen. nov. and sp. nov., an alkaliphilic purple nonsulfur bacterium from African Rift Valley soda lakes.</title>
        <authorList>
            <person name="Milford A.D."/>
            <person name="Achenbach L.A."/>
            <person name="Jung D.O."/>
            <person name="Madigan M.T."/>
        </authorList>
    </citation>
    <scope>NUCLEOTIDE SEQUENCE [LARGE SCALE GENOMIC DNA]</scope>
    <source>
        <strain evidence="16 17">2376</strain>
    </source>
</reference>
<proteinExistence type="inferred from homology"/>
<dbReference type="SUPFAM" id="SSF47323">
    <property type="entry name" value="Anticodon-binding domain of a subclass of class I aminoacyl-tRNA synthetases"/>
    <property type="match status" value="1"/>
</dbReference>
<dbReference type="InterPro" id="IPR014729">
    <property type="entry name" value="Rossmann-like_a/b/a_fold"/>
</dbReference>
<evidence type="ECO:0000313" key="16">
    <source>
        <dbReference type="EMBL" id="NYS23358.1"/>
    </source>
</evidence>
<comment type="subcellular location">
    <subcellularLocation>
        <location evidence="1 13">Cytoplasm</location>
    </subcellularLocation>
</comment>
<evidence type="ECO:0000259" key="14">
    <source>
        <dbReference type="Pfam" id="PF01406"/>
    </source>
</evidence>
<evidence type="ECO:0000313" key="17">
    <source>
        <dbReference type="Proteomes" id="UP000529417"/>
    </source>
</evidence>
<accession>A0A7Z0HVW1</accession>
<keyword evidence="7 13" id="KW-0547">Nucleotide-binding</keyword>
<evidence type="ECO:0000256" key="5">
    <source>
        <dbReference type="ARBA" id="ARBA00022598"/>
    </source>
</evidence>
<keyword evidence="8 13" id="KW-0862">Zinc</keyword>
<comment type="similarity">
    <text evidence="2 13">Belongs to the class-I aminoacyl-tRNA synthetase family.</text>
</comment>
<dbReference type="Pfam" id="PF01406">
    <property type="entry name" value="tRNA-synt_1e"/>
    <property type="match status" value="1"/>
</dbReference>
<feature type="binding site" evidence="13">
    <location>
        <position position="282"/>
    </location>
    <ligand>
        <name>ATP</name>
        <dbReference type="ChEBI" id="CHEBI:30616"/>
    </ligand>
</feature>
<sequence>MTGIRLYNTRTRRKEDFTPLDPSNVRMYVCGPTVYDRAHLGNARPVVVFDVLFRLLRHVYGADAVTYVRNFTDVDDKINARAREMQAGGDGRDLNAIIRALTDQTIGWYHADMDELKALRPSVEPRATEYIGQMVGMIEGLVAKGHAYAAEGHVLFDVRSYPEYGRLSGRSVDDMIAGARVEVAPYKRDPMDFVLWKPSAADEPGWDSPWGRGRPGWHIECSAMAHELLGESFDIHGGGIDLQFPHHENEIAQSCCAHPEGGFARVWMHNEMVQVDGNKMSKSLGNFFTVRDLLSSYYDDNTIRFAGYSLPPAQGKLRKIDGLAIRAAILLVHYRSKLDFSVRLLDEAASFRRKITEFFRNTDVAQRDDGCVPEAVHAALCNDLDTRSALVAISEICSQSSHPDHDKIRSSLVLLGFMKSIKGSSTTLKRAISQLANALEGLQSTGVDTKGFIHEYLGPEYFSKFEFVSSLFDSKDDSNFDIPAGFAGEVGELFELHRAGRMQQVLDLLEARKVARSTKDFRRSDEIRDELQSLNITVRDGKDGQTWRLLK</sequence>
<evidence type="ECO:0000256" key="3">
    <source>
        <dbReference type="ARBA" id="ARBA00011245"/>
    </source>
</evidence>
<evidence type="ECO:0000256" key="2">
    <source>
        <dbReference type="ARBA" id="ARBA00005594"/>
    </source>
</evidence>
<dbReference type="InterPro" id="IPR056411">
    <property type="entry name" value="CysS_C"/>
</dbReference>
<evidence type="ECO:0000256" key="11">
    <source>
        <dbReference type="ARBA" id="ARBA00023146"/>
    </source>
</evidence>
<dbReference type="HAMAP" id="MF_00041">
    <property type="entry name" value="Cys_tRNA_synth"/>
    <property type="match status" value="1"/>
</dbReference>
<comment type="caution">
    <text evidence="16">The sequence shown here is derived from an EMBL/GenBank/DDBJ whole genome shotgun (WGS) entry which is preliminary data.</text>
</comment>
<dbReference type="FunFam" id="3.40.50.620:FF:000068">
    <property type="entry name" value="Cysteine--tRNA ligase"/>
    <property type="match status" value="1"/>
</dbReference>
<feature type="domain" description="Cysteinyl-tRNA ligase anticodon binding" evidence="15">
    <location>
        <begin position="506"/>
        <end position="548"/>
    </location>
</feature>
<gene>
    <name evidence="13" type="primary">cysS</name>
    <name evidence="16" type="ORF">HUK65_00020</name>
</gene>
<keyword evidence="10 13" id="KW-0648">Protein biosynthesis</keyword>
<evidence type="ECO:0000256" key="8">
    <source>
        <dbReference type="ARBA" id="ARBA00022833"/>
    </source>
</evidence>
<dbReference type="InterPro" id="IPR024909">
    <property type="entry name" value="Cys-tRNA/MSH_ligase"/>
</dbReference>
<dbReference type="Proteomes" id="UP000529417">
    <property type="component" value="Unassembled WGS sequence"/>
</dbReference>
<evidence type="ECO:0000256" key="6">
    <source>
        <dbReference type="ARBA" id="ARBA00022723"/>
    </source>
</evidence>
<feature type="domain" description="tRNA synthetases class I catalytic" evidence="14">
    <location>
        <begin position="17"/>
        <end position="306"/>
    </location>
</feature>
<dbReference type="GO" id="GO:0005829">
    <property type="term" value="C:cytosol"/>
    <property type="evidence" value="ECO:0007669"/>
    <property type="project" value="TreeGrafter"/>
</dbReference>
<keyword evidence="4 13" id="KW-0963">Cytoplasm</keyword>
<dbReference type="InterPro" id="IPR015803">
    <property type="entry name" value="Cys-tRNA-ligase"/>
</dbReference>
<dbReference type="GO" id="GO:0008270">
    <property type="term" value="F:zinc ion binding"/>
    <property type="evidence" value="ECO:0007669"/>
    <property type="project" value="UniProtKB-UniRule"/>
</dbReference>
<evidence type="ECO:0000256" key="9">
    <source>
        <dbReference type="ARBA" id="ARBA00022840"/>
    </source>
</evidence>
<feature type="short sequence motif" description="'KMSKS' region" evidence="13">
    <location>
        <begin position="279"/>
        <end position="283"/>
    </location>
</feature>
<dbReference type="PANTHER" id="PTHR10890:SF3">
    <property type="entry name" value="CYSTEINE--TRNA LIGASE, CYTOPLASMIC"/>
    <property type="match status" value="1"/>
</dbReference>
<evidence type="ECO:0000256" key="1">
    <source>
        <dbReference type="ARBA" id="ARBA00004496"/>
    </source>
</evidence>
<evidence type="ECO:0000256" key="10">
    <source>
        <dbReference type="ARBA" id="ARBA00022917"/>
    </source>
</evidence>
<organism evidence="16 17">
    <name type="scientific">Rhabdonatronobacter sediminivivens</name>
    <dbReference type="NCBI Taxonomy" id="2743469"/>
    <lineage>
        <taxon>Bacteria</taxon>
        <taxon>Pseudomonadati</taxon>
        <taxon>Pseudomonadota</taxon>
        <taxon>Alphaproteobacteria</taxon>
        <taxon>Rhodobacterales</taxon>
        <taxon>Paracoccaceae</taxon>
        <taxon>Rhabdonatronobacter</taxon>
    </lineage>
</organism>
<comment type="catalytic activity">
    <reaction evidence="12 13">
        <text>tRNA(Cys) + L-cysteine + ATP = L-cysteinyl-tRNA(Cys) + AMP + diphosphate</text>
        <dbReference type="Rhea" id="RHEA:17773"/>
        <dbReference type="Rhea" id="RHEA-COMP:9661"/>
        <dbReference type="Rhea" id="RHEA-COMP:9679"/>
        <dbReference type="ChEBI" id="CHEBI:30616"/>
        <dbReference type="ChEBI" id="CHEBI:33019"/>
        <dbReference type="ChEBI" id="CHEBI:35235"/>
        <dbReference type="ChEBI" id="CHEBI:78442"/>
        <dbReference type="ChEBI" id="CHEBI:78517"/>
        <dbReference type="ChEBI" id="CHEBI:456215"/>
        <dbReference type="EC" id="6.1.1.16"/>
    </reaction>
</comment>
<feature type="binding site" evidence="13">
    <location>
        <position position="246"/>
    </location>
    <ligand>
        <name>Zn(2+)</name>
        <dbReference type="ChEBI" id="CHEBI:29105"/>
    </ligand>
</feature>
<dbReference type="PANTHER" id="PTHR10890">
    <property type="entry name" value="CYSTEINYL-TRNA SYNTHETASE"/>
    <property type="match status" value="1"/>
</dbReference>
<dbReference type="Gene3D" id="3.40.50.620">
    <property type="entry name" value="HUPs"/>
    <property type="match status" value="1"/>
</dbReference>
<dbReference type="InterPro" id="IPR032678">
    <property type="entry name" value="tRNA-synt_1_cat_dom"/>
</dbReference>
<keyword evidence="5 13" id="KW-0436">Ligase</keyword>
<dbReference type="GO" id="GO:0006423">
    <property type="term" value="P:cysteinyl-tRNA aminoacylation"/>
    <property type="evidence" value="ECO:0007669"/>
    <property type="project" value="UniProtKB-UniRule"/>
</dbReference>
<evidence type="ECO:0000259" key="15">
    <source>
        <dbReference type="Pfam" id="PF23493"/>
    </source>
</evidence>
<keyword evidence="9 13" id="KW-0067">ATP-binding</keyword>
<evidence type="ECO:0000256" key="4">
    <source>
        <dbReference type="ARBA" id="ARBA00022490"/>
    </source>
</evidence>
<dbReference type="AlphaFoldDB" id="A0A7Z0HVW1"/>
<feature type="binding site" evidence="13">
    <location>
        <position position="30"/>
    </location>
    <ligand>
        <name>Zn(2+)</name>
        <dbReference type="ChEBI" id="CHEBI:29105"/>
    </ligand>
</feature>
<dbReference type="Pfam" id="PF23493">
    <property type="entry name" value="CysS_C"/>
    <property type="match status" value="1"/>
</dbReference>
<protein>
    <recommendedName>
        <fullName evidence="13">Cysteine--tRNA ligase</fullName>
        <ecNumber evidence="13">6.1.1.16</ecNumber>
    </recommendedName>
    <alternativeName>
        <fullName evidence="13">Cysteinyl-tRNA synthetase</fullName>
        <shortName evidence="13">CysRS</shortName>
    </alternativeName>
</protein>
<dbReference type="InterPro" id="IPR009080">
    <property type="entry name" value="tRNAsynth_Ia_anticodon-bd"/>
</dbReference>
<dbReference type="EMBL" id="JACBXS010000001">
    <property type="protein sequence ID" value="NYS23358.1"/>
    <property type="molecule type" value="Genomic_DNA"/>
</dbReference>
<comment type="cofactor">
    <cofactor evidence="13">
        <name>Zn(2+)</name>
        <dbReference type="ChEBI" id="CHEBI:29105"/>
    </cofactor>
    <text evidence="13">Binds 1 zinc ion per subunit.</text>
</comment>
<dbReference type="PRINTS" id="PR00983">
    <property type="entry name" value="TRNASYNTHCYS"/>
</dbReference>
<feature type="binding site" evidence="13">
    <location>
        <position position="221"/>
    </location>
    <ligand>
        <name>Zn(2+)</name>
        <dbReference type="ChEBI" id="CHEBI:29105"/>
    </ligand>
</feature>
<dbReference type="GO" id="GO:0004817">
    <property type="term" value="F:cysteine-tRNA ligase activity"/>
    <property type="evidence" value="ECO:0007669"/>
    <property type="project" value="UniProtKB-UniRule"/>
</dbReference>
<dbReference type="SUPFAM" id="SSF52374">
    <property type="entry name" value="Nucleotidylyl transferase"/>
    <property type="match status" value="1"/>
</dbReference>
<dbReference type="NCBIfam" id="TIGR00435">
    <property type="entry name" value="cysS"/>
    <property type="match status" value="1"/>
</dbReference>
<evidence type="ECO:0000256" key="7">
    <source>
        <dbReference type="ARBA" id="ARBA00022741"/>
    </source>
</evidence>
<feature type="binding site" evidence="13">
    <location>
        <position position="250"/>
    </location>
    <ligand>
        <name>Zn(2+)</name>
        <dbReference type="ChEBI" id="CHEBI:29105"/>
    </ligand>
</feature>
<dbReference type="GO" id="GO:0005524">
    <property type="term" value="F:ATP binding"/>
    <property type="evidence" value="ECO:0007669"/>
    <property type="project" value="UniProtKB-UniRule"/>
</dbReference>
<feature type="short sequence motif" description="'HIGH' region" evidence="13">
    <location>
        <begin position="32"/>
        <end position="42"/>
    </location>
</feature>
<evidence type="ECO:0000256" key="13">
    <source>
        <dbReference type="HAMAP-Rule" id="MF_00041"/>
    </source>
</evidence>